<keyword evidence="4" id="KW-0670">Pyruvate</keyword>
<protein>
    <submittedName>
        <fullName evidence="4">Glyoxylate/hydroxypyruvate reductase A</fullName>
    </submittedName>
</protein>
<dbReference type="OrthoDB" id="9787219at2"/>
<reference evidence="4 5" key="1">
    <citation type="submission" date="2018-05" db="EMBL/GenBank/DDBJ databases">
        <title>The draft genome of strain NS-104.</title>
        <authorList>
            <person name="Hang P."/>
            <person name="Jiang J."/>
        </authorList>
    </citation>
    <scope>NUCLEOTIDE SEQUENCE [LARGE SCALE GENOMIC DNA]</scope>
    <source>
        <strain evidence="4 5">NS-104</strain>
    </source>
</reference>
<dbReference type="Pfam" id="PF02826">
    <property type="entry name" value="2-Hacid_dh_C"/>
    <property type="match status" value="1"/>
</dbReference>
<dbReference type="PANTHER" id="PTHR43333">
    <property type="entry name" value="2-HACID_DH_C DOMAIN-CONTAINING PROTEIN"/>
    <property type="match status" value="1"/>
</dbReference>
<dbReference type="GO" id="GO:0016491">
    <property type="term" value="F:oxidoreductase activity"/>
    <property type="evidence" value="ECO:0007669"/>
    <property type="project" value="UniProtKB-KW"/>
</dbReference>
<evidence type="ECO:0000256" key="2">
    <source>
        <dbReference type="ARBA" id="ARBA00023027"/>
    </source>
</evidence>
<evidence type="ECO:0000256" key="1">
    <source>
        <dbReference type="ARBA" id="ARBA00023002"/>
    </source>
</evidence>
<evidence type="ECO:0000313" key="5">
    <source>
        <dbReference type="Proteomes" id="UP000245252"/>
    </source>
</evidence>
<dbReference type="SUPFAM" id="SSF51735">
    <property type="entry name" value="NAD(P)-binding Rossmann-fold domains"/>
    <property type="match status" value="1"/>
</dbReference>
<dbReference type="Proteomes" id="UP000245252">
    <property type="component" value="Unassembled WGS sequence"/>
</dbReference>
<dbReference type="CDD" id="cd12164">
    <property type="entry name" value="GDH_like_2"/>
    <property type="match status" value="1"/>
</dbReference>
<gene>
    <name evidence="4" type="ORF">DEM27_24575</name>
</gene>
<name>A0A2U2DK73_9HYPH</name>
<accession>A0A2U2DK73</accession>
<evidence type="ECO:0000313" key="4">
    <source>
        <dbReference type="EMBL" id="PWE53716.1"/>
    </source>
</evidence>
<dbReference type="InterPro" id="IPR006140">
    <property type="entry name" value="D-isomer_DH_NAD-bd"/>
</dbReference>
<dbReference type="PANTHER" id="PTHR43333:SF1">
    <property type="entry name" value="D-ISOMER SPECIFIC 2-HYDROXYACID DEHYDROGENASE NAD-BINDING DOMAIN-CONTAINING PROTEIN"/>
    <property type="match status" value="1"/>
</dbReference>
<dbReference type="GO" id="GO:0051287">
    <property type="term" value="F:NAD binding"/>
    <property type="evidence" value="ECO:0007669"/>
    <property type="project" value="InterPro"/>
</dbReference>
<dbReference type="Gene3D" id="3.40.50.720">
    <property type="entry name" value="NAD(P)-binding Rossmann-like Domain"/>
    <property type="match status" value="2"/>
</dbReference>
<keyword evidence="2" id="KW-0520">NAD</keyword>
<feature type="domain" description="D-isomer specific 2-hydroxyacid dehydrogenase NAD-binding" evidence="3">
    <location>
        <begin position="104"/>
        <end position="276"/>
    </location>
</feature>
<dbReference type="RefSeq" id="WP_109460884.1">
    <property type="nucleotide sequence ID" value="NZ_QFBC01000014.1"/>
</dbReference>
<evidence type="ECO:0000259" key="3">
    <source>
        <dbReference type="Pfam" id="PF02826"/>
    </source>
</evidence>
<dbReference type="SUPFAM" id="SSF52283">
    <property type="entry name" value="Formate/glycerate dehydrogenase catalytic domain-like"/>
    <property type="match status" value="1"/>
</dbReference>
<dbReference type="EMBL" id="QFBC01000014">
    <property type="protein sequence ID" value="PWE53716.1"/>
    <property type="molecule type" value="Genomic_DNA"/>
</dbReference>
<organism evidence="4 5">
    <name type="scientific">Metarhizobium album</name>
    <dbReference type="NCBI Taxonomy" id="2182425"/>
    <lineage>
        <taxon>Bacteria</taxon>
        <taxon>Pseudomonadati</taxon>
        <taxon>Pseudomonadota</taxon>
        <taxon>Alphaproteobacteria</taxon>
        <taxon>Hyphomicrobiales</taxon>
        <taxon>Rhizobiaceae</taxon>
        <taxon>Metarhizobium</taxon>
    </lineage>
</organism>
<keyword evidence="5" id="KW-1185">Reference proteome</keyword>
<sequence length="312" mass="34138">MLQPPTILFLSDTSNRSWPSALAEVFPGYQIATQLESADPANTIAALVWKHPYGALRHFNRLRLIVNLGAGVDHIVGDPDLPAGVPIVRLVDPGLTDRMSEYVLMHCLSLHRKLPEARIAQSECRWNFMAPTPPDTTCVGILGFGKLARACADLLSRIGFRVVGWKRSPATFGSFDVFDGREGLPLFLSKADIVVSLLPSTGLTRNLLDSSFFHAMRAGAALINVGRGDLLVEEDLLASLDSGHIRHAVLDVFRTEPLPIGHRFWSHPNITVTPHNSSATDPSTALQQVVENIRRALSNDDLLNRVDAEAGY</sequence>
<comment type="caution">
    <text evidence="4">The sequence shown here is derived from an EMBL/GenBank/DDBJ whole genome shotgun (WGS) entry which is preliminary data.</text>
</comment>
<keyword evidence="1" id="KW-0560">Oxidoreductase</keyword>
<dbReference type="InterPro" id="IPR036291">
    <property type="entry name" value="NAD(P)-bd_dom_sf"/>
</dbReference>
<dbReference type="AlphaFoldDB" id="A0A2U2DK73"/>
<proteinExistence type="predicted"/>